<dbReference type="InterPro" id="IPR007219">
    <property type="entry name" value="XnlR_reg_dom"/>
</dbReference>
<feature type="transmembrane region" description="Helical" evidence="9">
    <location>
        <begin position="232"/>
        <end position="257"/>
    </location>
</feature>
<dbReference type="InParanoid" id="A0A507AVS0"/>
<dbReference type="GO" id="GO:0016020">
    <property type="term" value="C:membrane"/>
    <property type="evidence" value="ECO:0007669"/>
    <property type="project" value="UniProtKB-SubCell"/>
</dbReference>
<dbReference type="Pfam" id="PF00172">
    <property type="entry name" value="Zn_clus"/>
    <property type="match status" value="1"/>
</dbReference>
<feature type="transmembrane region" description="Helical" evidence="9">
    <location>
        <begin position="369"/>
        <end position="388"/>
    </location>
</feature>
<feature type="transmembrane region" description="Helical" evidence="9">
    <location>
        <begin position="134"/>
        <end position="156"/>
    </location>
</feature>
<dbReference type="Gene3D" id="4.10.240.10">
    <property type="entry name" value="Zn(2)-C6 fungal-type DNA-binding domain"/>
    <property type="match status" value="1"/>
</dbReference>
<organism evidence="11 12">
    <name type="scientific">Thyridium curvatum</name>
    <dbReference type="NCBI Taxonomy" id="1093900"/>
    <lineage>
        <taxon>Eukaryota</taxon>
        <taxon>Fungi</taxon>
        <taxon>Dikarya</taxon>
        <taxon>Ascomycota</taxon>
        <taxon>Pezizomycotina</taxon>
        <taxon>Sordariomycetes</taxon>
        <taxon>Sordariomycetidae</taxon>
        <taxon>Thyridiales</taxon>
        <taxon>Thyridiaceae</taxon>
        <taxon>Thyridium</taxon>
    </lineage>
</organism>
<evidence type="ECO:0000256" key="1">
    <source>
        <dbReference type="ARBA" id="ARBA00004141"/>
    </source>
</evidence>
<keyword evidence="5 9" id="KW-1133">Transmembrane helix</keyword>
<feature type="transmembrane region" description="Helical" evidence="9">
    <location>
        <begin position="201"/>
        <end position="220"/>
    </location>
</feature>
<feature type="domain" description="Zn(2)-C6 fungal-type" evidence="10">
    <location>
        <begin position="570"/>
        <end position="599"/>
    </location>
</feature>
<dbReference type="CDD" id="cd12148">
    <property type="entry name" value="fungal_TF_MHR"/>
    <property type="match status" value="1"/>
</dbReference>
<keyword evidence="4" id="KW-0479">Metal-binding</keyword>
<feature type="compositionally biased region" description="Basic and acidic residues" evidence="8">
    <location>
        <begin position="626"/>
        <end position="640"/>
    </location>
</feature>
<evidence type="ECO:0000256" key="5">
    <source>
        <dbReference type="ARBA" id="ARBA00022989"/>
    </source>
</evidence>
<dbReference type="Gene3D" id="1.20.1250.20">
    <property type="entry name" value="MFS general substrate transporter like domains"/>
    <property type="match status" value="1"/>
</dbReference>
<dbReference type="SMART" id="SM00906">
    <property type="entry name" value="Fungal_trans"/>
    <property type="match status" value="2"/>
</dbReference>
<dbReference type="RefSeq" id="XP_030995783.1">
    <property type="nucleotide sequence ID" value="XM_031139102.1"/>
</dbReference>
<feature type="compositionally biased region" description="Pro residues" evidence="8">
    <location>
        <begin position="679"/>
        <end position="690"/>
    </location>
</feature>
<comment type="subcellular location">
    <subcellularLocation>
        <location evidence="1">Membrane</location>
        <topology evidence="1">Multi-pass membrane protein</topology>
    </subcellularLocation>
</comment>
<keyword evidence="3 9" id="KW-0812">Transmembrane</keyword>
<dbReference type="GO" id="GO:0008270">
    <property type="term" value="F:zinc ion binding"/>
    <property type="evidence" value="ECO:0007669"/>
    <property type="project" value="InterPro"/>
</dbReference>
<feature type="region of interest" description="Disordered" evidence="8">
    <location>
        <begin position="604"/>
        <end position="697"/>
    </location>
</feature>
<evidence type="ECO:0000313" key="11">
    <source>
        <dbReference type="EMBL" id="TPX14072.1"/>
    </source>
</evidence>
<evidence type="ECO:0000256" key="3">
    <source>
        <dbReference type="ARBA" id="ARBA00022692"/>
    </source>
</evidence>
<dbReference type="GO" id="GO:0003677">
    <property type="term" value="F:DNA binding"/>
    <property type="evidence" value="ECO:0007669"/>
    <property type="project" value="InterPro"/>
</dbReference>
<dbReference type="EMBL" id="SKBQ01000002">
    <property type="protein sequence ID" value="TPX14072.1"/>
    <property type="molecule type" value="Genomic_DNA"/>
</dbReference>
<comment type="caution">
    <text evidence="11">The sequence shown here is derived from an EMBL/GenBank/DDBJ whole genome shotgun (WGS) entry which is preliminary data.</text>
</comment>
<feature type="transmembrane region" description="Helical" evidence="9">
    <location>
        <begin position="307"/>
        <end position="331"/>
    </location>
</feature>
<dbReference type="PANTHER" id="PTHR43791:SF60">
    <property type="entry name" value="TRANSPORTER, PUTATIVE (AFU_ORTHOLOGUE AFUA_1G17160)-RELATED"/>
    <property type="match status" value="1"/>
</dbReference>
<dbReference type="GO" id="GO:0006351">
    <property type="term" value="P:DNA-templated transcription"/>
    <property type="evidence" value="ECO:0007669"/>
    <property type="project" value="InterPro"/>
</dbReference>
<dbReference type="SUPFAM" id="SSF103473">
    <property type="entry name" value="MFS general substrate transporter"/>
    <property type="match status" value="1"/>
</dbReference>
<keyword evidence="2" id="KW-0813">Transport</keyword>
<feature type="transmembrane region" description="Helical" evidence="9">
    <location>
        <begin position="464"/>
        <end position="481"/>
    </location>
</feature>
<keyword evidence="7" id="KW-0539">Nucleus</keyword>
<feature type="transmembrane region" description="Helical" evidence="9">
    <location>
        <begin position="400"/>
        <end position="420"/>
    </location>
</feature>
<evidence type="ECO:0000256" key="7">
    <source>
        <dbReference type="ARBA" id="ARBA00023242"/>
    </source>
</evidence>
<keyword evidence="6 9" id="KW-0472">Membrane</keyword>
<feature type="transmembrane region" description="Helical" evidence="9">
    <location>
        <begin position="343"/>
        <end position="363"/>
    </location>
</feature>
<protein>
    <recommendedName>
        <fullName evidence="10">Zn(2)-C6 fungal-type domain-containing protein</fullName>
    </recommendedName>
</protein>
<evidence type="ECO:0000259" key="10">
    <source>
        <dbReference type="PROSITE" id="PS50048"/>
    </source>
</evidence>
<dbReference type="InterPro" id="IPR036259">
    <property type="entry name" value="MFS_trans_sf"/>
</dbReference>
<dbReference type="Proteomes" id="UP000319257">
    <property type="component" value="Unassembled WGS sequence"/>
</dbReference>
<dbReference type="GO" id="GO:0000981">
    <property type="term" value="F:DNA-binding transcription factor activity, RNA polymerase II-specific"/>
    <property type="evidence" value="ECO:0007669"/>
    <property type="project" value="InterPro"/>
</dbReference>
<keyword evidence="12" id="KW-1185">Reference proteome</keyword>
<dbReference type="InterPro" id="IPR011701">
    <property type="entry name" value="MFS"/>
</dbReference>
<dbReference type="PANTHER" id="PTHR43791">
    <property type="entry name" value="PERMEASE-RELATED"/>
    <property type="match status" value="1"/>
</dbReference>
<evidence type="ECO:0000256" key="8">
    <source>
        <dbReference type="SAM" id="MobiDB-lite"/>
    </source>
</evidence>
<dbReference type="GO" id="GO:0022857">
    <property type="term" value="F:transmembrane transporter activity"/>
    <property type="evidence" value="ECO:0007669"/>
    <property type="project" value="InterPro"/>
</dbReference>
<evidence type="ECO:0000256" key="9">
    <source>
        <dbReference type="SAM" id="Phobius"/>
    </source>
</evidence>
<dbReference type="PROSITE" id="PS50048">
    <property type="entry name" value="ZN2_CY6_FUNGAL_2"/>
    <property type="match status" value="1"/>
</dbReference>
<dbReference type="InterPro" id="IPR036864">
    <property type="entry name" value="Zn2-C6_fun-type_DNA-bd_sf"/>
</dbReference>
<gene>
    <name evidence="11" type="ORF">E0L32_000466</name>
</gene>
<accession>A0A507AVS0</accession>
<feature type="transmembrane region" description="Helical" evidence="9">
    <location>
        <begin position="168"/>
        <end position="189"/>
    </location>
</feature>
<name>A0A507AVS0_9PEZI</name>
<dbReference type="SUPFAM" id="SSF57701">
    <property type="entry name" value="Zn2/Cys6 DNA-binding domain"/>
    <property type="match status" value="1"/>
</dbReference>
<dbReference type="InterPro" id="IPR001138">
    <property type="entry name" value="Zn2Cys6_DnaBD"/>
</dbReference>
<sequence length="1223" mass="136317">MTTDIEAKAVNTNTHHDDISVCRLSVVPVGRENLAEALPPHESYEGRHRWDPTFSWEPAEERKLVRKTDLYLLTWLCVMFFGLQLDRGNLSNALADNLLQDLHLTSDDYNNGTTIQLLFFLAAEFPVQMVTKRYGFRLVLPTLMMCWGLVSLMQAWMVNRTGFYITRALIGMFEGGFIPGTILFATYFYTSKELSVRLAAFWSTLNVARVISALLAAGILQMRGIHGHSGWFWLFVLEGALTCVLAFIVSLPAVLYLPPYLADIDEDHSLAKAMRILRDDPAKGITALKEPATWADIKSAWTDKSMWGLYFIGLVAYIPATPVQAYLTLTLKRIGFSTFDSNMLTVPSAVLQIITMLALAYSSNYFNERAFHCIFGEAWIMPLLIAMLTIPDGGRDWSRFTLVTMISGYPYFHPIVSSWISENTFDVKKRAITAATYNVIVQVGSLIGSQIYRAYDAPYYKRGNAVLVSICGLSLITFVIQRQVLVHLNKKKDAAWEAMTSEERAAYQDDKEAREKDGNKRSLTSLPTSHISLEIPSVYGNLWPGHCMSAVPQALYLTMASTGRKIGKRACDGCKVRKIRCAGVPPCAACVAVRIPCTFHKHPLTRGPRSLRAKTTRQIAQVQGRDVQEVESHASDDRTAVDPNESSDTSGWAPMDPGRSEDVPLAVDPAPPAITAVPDSPPPASQPSPPSIERKPTPTHSLVLSLCIYRLRLFPVWPIIAVEEIMAALHRDSDDLESYALANAVGAATMAQLKLDRVQDGDSATAASMESECRRTQRLLQIRHGQVPPMNLNALRISFFLHVYHENNAPGGPRSLLYLREAITIAQLLGLHKQATYLPLPPREQQMMQRILWLLFVTERGVAMLHQLPVILRCNIKFLNLDDADDEAHVLPAFRRLVNLFWLFDQSGVFNLQDMDDMIREPDGTPDPLNRNILDLLQRQLREVPLASEFKNEVQTADIYVTRQWMQAILWRASINRGRRPPASEQSTSLSHPIHIAREFLETISRVPSTAVEAHGPAMEYKIYEIARAVSDSVLCNILVPRDTLDRPREILTQLQLKLASCRGGNKALLSLLRSRIAQIQDGEGMPMNTRPGSRVEEIVDDNDVQTSVQPSMHMEEGMDRSCQPSNPSAMSLPMDQQGYDSQNPYQAGLSDMTPWNQGMSPNTVPSTYDLFNELQAFGGSLTDVESAGILDLLSVNGSTSEVAGNWDWSGGGSLGMGYSQSL</sequence>
<dbReference type="AlphaFoldDB" id="A0A507AVS0"/>
<dbReference type="PROSITE" id="PS00463">
    <property type="entry name" value="ZN2_CY6_FUNGAL_1"/>
    <property type="match status" value="1"/>
</dbReference>
<evidence type="ECO:0000256" key="2">
    <source>
        <dbReference type="ARBA" id="ARBA00022448"/>
    </source>
</evidence>
<evidence type="ECO:0000256" key="6">
    <source>
        <dbReference type="ARBA" id="ARBA00023136"/>
    </source>
</evidence>
<dbReference type="SMART" id="SM00066">
    <property type="entry name" value="GAL4"/>
    <property type="match status" value="1"/>
</dbReference>
<dbReference type="FunFam" id="1.20.1250.20:FF:000247">
    <property type="entry name" value="MFS general substrate transporter"/>
    <property type="match status" value="1"/>
</dbReference>
<dbReference type="FunFam" id="1.20.1250.20:FF:000106">
    <property type="entry name" value="MFS transporter, putative"/>
    <property type="match status" value="1"/>
</dbReference>
<dbReference type="CDD" id="cd00067">
    <property type="entry name" value="GAL4"/>
    <property type="match status" value="1"/>
</dbReference>
<dbReference type="Pfam" id="PF04082">
    <property type="entry name" value="Fungal_trans"/>
    <property type="match status" value="1"/>
</dbReference>
<proteinExistence type="predicted"/>
<dbReference type="OrthoDB" id="1935484at2759"/>
<feature type="compositionally biased region" description="Basic residues" evidence="8">
    <location>
        <begin position="604"/>
        <end position="615"/>
    </location>
</feature>
<dbReference type="Pfam" id="PF07690">
    <property type="entry name" value="MFS_1"/>
    <property type="match status" value="1"/>
</dbReference>
<evidence type="ECO:0000313" key="12">
    <source>
        <dbReference type="Proteomes" id="UP000319257"/>
    </source>
</evidence>
<reference evidence="11 12" key="1">
    <citation type="submission" date="2019-06" db="EMBL/GenBank/DDBJ databases">
        <title>Draft genome sequence of the filamentous fungus Phialemoniopsis curvata isolated from diesel fuel.</title>
        <authorList>
            <person name="Varaljay V.A."/>
            <person name="Lyon W.J."/>
            <person name="Crouch A.L."/>
            <person name="Drake C.E."/>
            <person name="Hollomon J.M."/>
            <person name="Nadeau L.J."/>
            <person name="Nunn H.S."/>
            <person name="Stevenson B.S."/>
            <person name="Bojanowski C.L."/>
            <person name="Crookes-Goodson W.J."/>
        </authorList>
    </citation>
    <scope>NUCLEOTIDE SEQUENCE [LARGE SCALE GENOMIC DNA]</scope>
    <source>
        <strain evidence="11 12">D216</strain>
    </source>
</reference>
<evidence type="ECO:0000256" key="4">
    <source>
        <dbReference type="ARBA" id="ARBA00022723"/>
    </source>
</evidence>
<dbReference type="GeneID" id="41967913"/>